<dbReference type="Gramene" id="ERN19810">
    <property type="protein sequence ID" value="ERN19810"/>
    <property type="gene ID" value="AMTR_s00064p00161030"/>
</dbReference>
<organism evidence="1 2">
    <name type="scientific">Amborella trichopoda</name>
    <dbReference type="NCBI Taxonomy" id="13333"/>
    <lineage>
        <taxon>Eukaryota</taxon>
        <taxon>Viridiplantae</taxon>
        <taxon>Streptophyta</taxon>
        <taxon>Embryophyta</taxon>
        <taxon>Tracheophyta</taxon>
        <taxon>Spermatophyta</taxon>
        <taxon>Magnoliopsida</taxon>
        <taxon>Amborellales</taxon>
        <taxon>Amborellaceae</taxon>
        <taxon>Amborella</taxon>
    </lineage>
</organism>
<dbReference type="Proteomes" id="UP000017836">
    <property type="component" value="Unassembled WGS sequence"/>
</dbReference>
<dbReference type="AlphaFoldDB" id="U5DC54"/>
<sequence>MRENGVGKTRKTNGRAIIGVLGMRAGGVGKLGRSTVDRLSEYLGCKPRFPQGHIAVRTECTTYIPSNESQDTVSKGPKGLGTMAFSRPPEGIMQGLYSRMEVVGFAKGNEGMCSRVNYPLHGRYSPFFAYAPNNYKSSSHTLLSQSLSFSDPPSSFATPHIKEKPLPHLPISLILQSSLLCNSSFKGETISIIPTQIMNR</sequence>
<gene>
    <name evidence="1" type="ORF">AMTR_s00064p00161030</name>
</gene>
<dbReference type="EMBL" id="KI392064">
    <property type="protein sequence ID" value="ERN19810.1"/>
    <property type="molecule type" value="Genomic_DNA"/>
</dbReference>
<evidence type="ECO:0000313" key="2">
    <source>
        <dbReference type="Proteomes" id="UP000017836"/>
    </source>
</evidence>
<keyword evidence="2" id="KW-1185">Reference proteome</keyword>
<reference evidence="2" key="1">
    <citation type="journal article" date="2013" name="Science">
        <title>The Amborella genome and the evolution of flowering plants.</title>
        <authorList>
            <consortium name="Amborella Genome Project"/>
        </authorList>
    </citation>
    <scope>NUCLEOTIDE SEQUENCE [LARGE SCALE GENOMIC DNA]</scope>
</reference>
<name>U5DC54_AMBTC</name>
<proteinExistence type="predicted"/>
<accession>U5DC54</accession>
<evidence type="ECO:0000313" key="1">
    <source>
        <dbReference type="EMBL" id="ERN19810.1"/>
    </source>
</evidence>
<protein>
    <submittedName>
        <fullName evidence="1">Uncharacterized protein</fullName>
    </submittedName>
</protein>
<dbReference type="HOGENOM" id="CLU_1367864_0_0_1"/>